<keyword evidence="11" id="KW-0460">Magnesium</keyword>
<feature type="transmembrane region" description="Helical" evidence="18">
    <location>
        <begin position="766"/>
        <end position="786"/>
    </location>
</feature>
<evidence type="ECO:0000313" key="21">
    <source>
        <dbReference type="EMBL" id="KAA0159929.1"/>
    </source>
</evidence>
<dbReference type="Gene3D" id="3.40.50.12610">
    <property type="match status" value="1"/>
</dbReference>
<evidence type="ECO:0000256" key="14">
    <source>
        <dbReference type="ARBA" id="ARBA00023211"/>
    </source>
</evidence>
<evidence type="ECO:0000256" key="1">
    <source>
        <dbReference type="ARBA" id="ARBA00001936"/>
    </source>
</evidence>
<feature type="domain" description="Oligosaccharyl transferase STT3 N-terminal" evidence="19">
    <location>
        <begin position="256"/>
        <end position="648"/>
    </location>
</feature>
<organism evidence="21 22">
    <name type="scientific">Cafeteria roenbergensis</name>
    <name type="common">Marine flagellate</name>
    <dbReference type="NCBI Taxonomy" id="33653"/>
    <lineage>
        <taxon>Eukaryota</taxon>
        <taxon>Sar</taxon>
        <taxon>Stramenopiles</taxon>
        <taxon>Bigyra</taxon>
        <taxon>Opalozoa</taxon>
        <taxon>Bicosoecida</taxon>
        <taxon>Cafeteriaceae</taxon>
        <taxon>Cafeteria</taxon>
    </lineage>
</organism>
<dbReference type="AlphaFoldDB" id="A0A5A8D4V7"/>
<comment type="catalytic activity">
    <reaction evidence="15">
        <text>a di-trans,poly-cis-dolichyl diphosphooligosaccharide + L-asparaginyl-[protein] = N(4)-(oligosaccharide-(1-&gt;4)-N-acetyl-beta-D-glucosaminyl-(1-&gt;4)-N-acetyl-beta-D-glucosaminyl)-L-asparaginyl-[protein] + a di-trans,poly-cis-dolichyl diphosphate + H(+)</text>
        <dbReference type="Rhea" id="RHEA:22980"/>
        <dbReference type="Rhea" id="RHEA-COMP:12804"/>
        <dbReference type="Rhea" id="RHEA-COMP:12805"/>
        <dbReference type="Rhea" id="RHEA-COMP:19506"/>
        <dbReference type="Rhea" id="RHEA-COMP:19509"/>
        <dbReference type="ChEBI" id="CHEBI:15378"/>
        <dbReference type="ChEBI" id="CHEBI:50347"/>
        <dbReference type="ChEBI" id="CHEBI:57497"/>
        <dbReference type="ChEBI" id="CHEBI:57570"/>
        <dbReference type="ChEBI" id="CHEBI:132529"/>
        <dbReference type="EC" id="2.4.99.18"/>
    </reaction>
</comment>
<protein>
    <recommendedName>
        <fullName evidence="6">dolichyl-diphosphooligosaccharide--protein glycotransferase</fullName>
        <ecNumber evidence="6">2.4.99.18</ecNumber>
    </recommendedName>
</protein>
<dbReference type="EMBL" id="VLTO01000163">
    <property type="protein sequence ID" value="KAA0159929.1"/>
    <property type="molecule type" value="Genomic_DNA"/>
</dbReference>
<feature type="transmembrane region" description="Helical" evidence="18">
    <location>
        <begin position="644"/>
        <end position="661"/>
    </location>
</feature>
<evidence type="ECO:0000256" key="15">
    <source>
        <dbReference type="ARBA" id="ARBA00048829"/>
    </source>
</evidence>
<dbReference type="InterPro" id="IPR048307">
    <property type="entry name" value="STT3_N"/>
</dbReference>
<feature type="transmembrane region" description="Helical" evidence="18">
    <location>
        <begin position="601"/>
        <end position="618"/>
    </location>
</feature>
<keyword evidence="8" id="KW-0808">Transferase</keyword>
<evidence type="ECO:0000256" key="2">
    <source>
        <dbReference type="ARBA" id="ARBA00001946"/>
    </source>
</evidence>
<keyword evidence="14" id="KW-0464">Manganese</keyword>
<keyword evidence="7" id="KW-0328">Glycosyltransferase</keyword>
<feature type="transmembrane region" description="Helical" evidence="18">
    <location>
        <begin position="377"/>
        <end position="394"/>
    </location>
</feature>
<dbReference type="GO" id="GO:0012505">
    <property type="term" value="C:endomembrane system"/>
    <property type="evidence" value="ECO:0007669"/>
    <property type="project" value="UniProtKB-SubCell"/>
</dbReference>
<comment type="caution">
    <text evidence="21">The sequence shown here is derived from an EMBL/GenBank/DDBJ whole genome shotgun (WGS) entry which is preliminary data.</text>
</comment>
<evidence type="ECO:0000256" key="6">
    <source>
        <dbReference type="ARBA" id="ARBA00012605"/>
    </source>
</evidence>
<keyword evidence="9 18" id="KW-0812">Transmembrane</keyword>
<name>A0A5A8D4V7_CAFRO</name>
<feature type="transmembrane region" description="Helical" evidence="18">
    <location>
        <begin position="505"/>
        <end position="524"/>
    </location>
</feature>
<feature type="compositionally biased region" description="Basic residues" evidence="17">
    <location>
        <begin position="708"/>
        <end position="724"/>
    </location>
</feature>
<dbReference type="PANTHER" id="PTHR13872:SF1">
    <property type="entry name" value="DOLICHYL-DIPHOSPHOOLIGOSACCHARIDE--PROTEIN GLYCOSYLTRANSFERASE SUBUNIT STT3B"/>
    <property type="match status" value="1"/>
</dbReference>
<feature type="transmembrane region" description="Helical" evidence="18">
    <location>
        <begin position="479"/>
        <end position="499"/>
    </location>
</feature>
<feature type="transmembrane region" description="Helical" evidence="18">
    <location>
        <begin position="536"/>
        <end position="557"/>
    </location>
</feature>
<evidence type="ECO:0000256" key="3">
    <source>
        <dbReference type="ARBA" id="ARBA00004127"/>
    </source>
</evidence>
<evidence type="ECO:0000256" key="12">
    <source>
        <dbReference type="ARBA" id="ARBA00022989"/>
    </source>
</evidence>
<dbReference type="EC" id="2.4.99.18" evidence="6"/>
<reference evidence="21 22" key="1">
    <citation type="submission" date="2019-07" db="EMBL/GenBank/DDBJ databases">
        <title>Genomes of Cafeteria roenbergensis.</title>
        <authorList>
            <person name="Fischer M.G."/>
            <person name="Hackl T."/>
            <person name="Roman M."/>
        </authorList>
    </citation>
    <scope>NUCLEOTIDE SEQUENCE [LARGE SCALE GENOMIC DNA]</scope>
    <source>
        <strain evidence="21 22">E4-10P</strain>
    </source>
</reference>
<feature type="transmembrane region" description="Helical" evidence="18">
    <location>
        <begin position="251"/>
        <end position="268"/>
    </location>
</feature>
<evidence type="ECO:0000313" key="22">
    <source>
        <dbReference type="Proteomes" id="UP000322899"/>
    </source>
</evidence>
<keyword evidence="16" id="KW-0175">Coiled coil</keyword>
<comment type="subcellular location">
    <subcellularLocation>
        <location evidence="3">Endomembrane system</location>
        <topology evidence="3">Multi-pass membrane protein</topology>
    </subcellularLocation>
</comment>
<comment type="cofactor">
    <cofactor evidence="2">
        <name>Mg(2+)</name>
        <dbReference type="ChEBI" id="CHEBI:18420"/>
    </cofactor>
</comment>
<feature type="coiled-coil region" evidence="16">
    <location>
        <begin position="71"/>
        <end position="134"/>
    </location>
</feature>
<evidence type="ECO:0000256" key="7">
    <source>
        <dbReference type="ARBA" id="ARBA00022676"/>
    </source>
</evidence>
<feature type="compositionally biased region" description="Low complexity" evidence="17">
    <location>
        <begin position="687"/>
        <end position="705"/>
    </location>
</feature>
<comment type="pathway">
    <text evidence="4">Protein modification; protein glycosylation.</text>
</comment>
<evidence type="ECO:0000256" key="18">
    <source>
        <dbReference type="SAM" id="Phobius"/>
    </source>
</evidence>
<feature type="transmembrane region" description="Helical" evidence="18">
    <location>
        <begin position="443"/>
        <end position="467"/>
    </location>
</feature>
<evidence type="ECO:0000259" key="20">
    <source>
        <dbReference type="Pfam" id="PF21436"/>
    </source>
</evidence>
<dbReference type="Pfam" id="PF21436">
    <property type="entry name" value="STT3-PglB_core"/>
    <property type="match status" value="1"/>
</dbReference>
<dbReference type="PANTHER" id="PTHR13872">
    <property type="entry name" value="DOLICHYL-DIPHOSPHOOLIGOSACCHARIDE--PROTEIN GLYCOSYLTRANSFERASE SUBUNIT"/>
    <property type="match status" value="1"/>
</dbReference>
<evidence type="ECO:0000256" key="16">
    <source>
        <dbReference type="SAM" id="Coils"/>
    </source>
</evidence>
<dbReference type="GO" id="GO:0016020">
    <property type="term" value="C:membrane"/>
    <property type="evidence" value="ECO:0007669"/>
    <property type="project" value="InterPro"/>
</dbReference>
<feature type="transmembrane region" description="Helical" evidence="18">
    <location>
        <begin position="350"/>
        <end position="371"/>
    </location>
</feature>
<comment type="cofactor">
    <cofactor evidence="1">
        <name>Mn(2+)</name>
        <dbReference type="ChEBI" id="CHEBI:29035"/>
    </cofactor>
</comment>
<gene>
    <name evidence="21" type="ORF">FNF27_08283</name>
</gene>
<evidence type="ECO:0000256" key="10">
    <source>
        <dbReference type="ARBA" id="ARBA00022723"/>
    </source>
</evidence>
<feature type="domain" description="STT3/PglB/AglB core" evidence="20">
    <location>
        <begin position="830"/>
        <end position="888"/>
    </location>
</feature>
<evidence type="ECO:0000256" key="13">
    <source>
        <dbReference type="ARBA" id="ARBA00023136"/>
    </source>
</evidence>
<dbReference type="Pfam" id="PF02516">
    <property type="entry name" value="STT3"/>
    <property type="match status" value="1"/>
</dbReference>
<evidence type="ECO:0000256" key="11">
    <source>
        <dbReference type="ARBA" id="ARBA00022842"/>
    </source>
</evidence>
<comment type="similarity">
    <text evidence="5">Belongs to the STT3 family.</text>
</comment>
<accession>A0A5A8D4V7</accession>
<dbReference type="Proteomes" id="UP000322899">
    <property type="component" value="Unassembled WGS sequence"/>
</dbReference>
<dbReference type="GO" id="GO:0046872">
    <property type="term" value="F:metal ion binding"/>
    <property type="evidence" value="ECO:0007669"/>
    <property type="project" value="UniProtKB-KW"/>
</dbReference>
<feature type="transmembrane region" description="Helical" evidence="18">
    <location>
        <begin position="406"/>
        <end position="423"/>
    </location>
</feature>
<feature type="region of interest" description="Disordered" evidence="17">
    <location>
        <begin position="683"/>
        <end position="727"/>
    </location>
</feature>
<dbReference type="InterPro" id="IPR048999">
    <property type="entry name" value="STT3-PglB_core"/>
</dbReference>
<keyword evidence="13 18" id="KW-0472">Membrane</keyword>
<evidence type="ECO:0000256" key="17">
    <source>
        <dbReference type="SAM" id="MobiDB-lite"/>
    </source>
</evidence>
<keyword evidence="12 18" id="KW-1133">Transmembrane helix</keyword>
<evidence type="ECO:0000256" key="4">
    <source>
        <dbReference type="ARBA" id="ARBA00004922"/>
    </source>
</evidence>
<evidence type="ECO:0000256" key="5">
    <source>
        <dbReference type="ARBA" id="ARBA00010810"/>
    </source>
</evidence>
<dbReference type="GO" id="GO:0004579">
    <property type="term" value="F:dolichyl-diphosphooligosaccharide-protein glycotransferase activity"/>
    <property type="evidence" value="ECO:0007669"/>
    <property type="project" value="UniProtKB-EC"/>
</dbReference>
<evidence type="ECO:0000256" key="9">
    <source>
        <dbReference type="ARBA" id="ARBA00022692"/>
    </source>
</evidence>
<proteinExistence type="inferred from homology"/>
<sequence length="1010" mass="111472">MAQAALGPEPSELQPLRSLVTQLGKRVAREKADSLKVQNHRLLAHNQELKGAIADIGSHQTDVYVYIHEKLDEYSDQIAAYEQRVAELEAEAESLRSDRDRDIAKGREDAKQEILRLTQEVDSLQDELARVQEFQTQREEVFAELDAEAKESILADTVQQLNDTTKRTLAENEQMTTELAYQSREVEKLIDYVAVACRRVAVRGQSRAGGRAARPAAPRRRIRHHVDRLAPLREGPGSVVPNMGASGALKWVIRLVAAVAACFFAYGIRTYAIDTYGRVIHEFDPYFNYEITEYLNAHGSEAFFKYFSHKHWSPIGRPIGTTSYPGMQFTSVAIYRTLQHFDIDMSLNDVCVYVPVWFGVIATIFLGLLAYEGFRSASAAVAAAVIFAVIPAHIMRSVGGGYDNESVAMSAMLITFFCWVRSLRTKSSWPWGVATGIAYFYMVAAWGGYVFVLNMIGVHAVALFFLGRYSSNLHRAYSLFYLIGTFGALQVPVVGQAPLRSLEQMGPAGVFVLFQVLEAVHIYARSQGMDAAAETSLRVKVFGATGVAAAAVVAVVWPTGYFGPLSSRVRSLFVQHTRTGNPLVDSVAEHQPASADAYWHYLHYTCLVAPLGFFATLVNRTDGKYFIALFSLVAYYFSARMSRLIILIGPVASILAGYIIGQGAEWAFDQLAGAIGLGPKDADDADASSSSSSSADSAADASADSSKGRKGGKSGARKPGKGSKSKSASAAAAAAGASDSDWLMDRLGVAAFLDWYKSSTGRAARLLAAAVFVFVTVAAGRHFFWYSHEVARGMSHPQIMFQARLQDGTVVMVDDYREAYFWLRDNTPEDSRVMAWWDYGYQISAIANRTTIADGNTWNHEHIALLGRCLTSEERKAHRMIRHLADYVLVWAGGGGDDLAKSPHMARIGTSLHSNNLVPGVTVDSARFREVFTSKYRKVRIYEVVNVSRKSKKWAANPENWLCDAPGSWYCPGQYPPALNKVLRKSKAFKQLEDFNRREEDDNDSAAGKQ</sequence>
<evidence type="ECO:0000256" key="8">
    <source>
        <dbReference type="ARBA" id="ARBA00022679"/>
    </source>
</evidence>
<dbReference type="UniPathway" id="UPA00378"/>
<dbReference type="OrthoDB" id="10261066at2759"/>
<keyword evidence="10" id="KW-0479">Metal-binding</keyword>
<evidence type="ECO:0000259" key="19">
    <source>
        <dbReference type="Pfam" id="PF02516"/>
    </source>
</evidence>
<dbReference type="InterPro" id="IPR003674">
    <property type="entry name" value="Oligo_trans_STT3"/>
</dbReference>